<evidence type="ECO:0000256" key="1">
    <source>
        <dbReference type="ARBA" id="ARBA00022884"/>
    </source>
</evidence>
<dbReference type="InterPro" id="IPR000504">
    <property type="entry name" value="RRM_dom"/>
</dbReference>
<accession>A0A0P9HJ13</accession>
<dbReference type="EMBL" id="LJCR01000003">
    <property type="protein sequence ID" value="KPV54979.1"/>
    <property type="molecule type" value="Genomic_DNA"/>
</dbReference>
<feature type="compositionally biased region" description="Basic and acidic residues" evidence="2">
    <location>
        <begin position="76"/>
        <end position="85"/>
    </location>
</feature>
<gene>
    <name evidence="4" type="ORF">SE17_00365</name>
</gene>
<organism evidence="4 5">
    <name type="scientific">Kouleothrix aurantiaca</name>
    <dbReference type="NCBI Taxonomy" id="186479"/>
    <lineage>
        <taxon>Bacteria</taxon>
        <taxon>Bacillati</taxon>
        <taxon>Chloroflexota</taxon>
        <taxon>Chloroflexia</taxon>
        <taxon>Chloroflexales</taxon>
        <taxon>Roseiflexineae</taxon>
        <taxon>Roseiflexaceae</taxon>
        <taxon>Kouleothrix</taxon>
    </lineage>
</organism>
<dbReference type="GO" id="GO:0003723">
    <property type="term" value="F:RNA binding"/>
    <property type="evidence" value="ECO:0007669"/>
    <property type="project" value="UniProtKB-KW"/>
</dbReference>
<dbReference type="Gene3D" id="3.30.70.330">
    <property type="match status" value="1"/>
</dbReference>
<evidence type="ECO:0000259" key="3">
    <source>
        <dbReference type="PROSITE" id="PS50102"/>
    </source>
</evidence>
<feature type="region of interest" description="Disordered" evidence="2">
    <location>
        <begin position="68"/>
        <end position="98"/>
    </location>
</feature>
<protein>
    <submittedName>
        <fullName evidence="4">RNA-binding protein</fullName>
    </submittedName>
</protein>
<dbReference type="InterPro" id="IPR012677">
    <property type="entry name" value="Nucleotide-bd_a/b_plait_sf"/>
</dbReference>
<dbReference type="InterPro" id="IPR035979">
    <property type="entry name" value="RBD_domain_sf"/>
</dbReference>
<reference evidence="4 5" key="1">
    <citation type="submission" date="2015-09" db="EMBL/GenBank/DDBJ databases">
        <title>Draft genome sequence of Kouleothrix aurantiaca JCM 19913.</title>
        <authorList>
            <person name="Hemp J."/>
        </authorList>
    </citation>
    <scope>NUCLEOTIDE SEQUENCE [LARGE SCALE GENOMIC DNA]</scope>
    <source>
        <strain evidence="4 5">COM-B</strain>
    </source>
</reference>
<evidence type="ECO:0000256" key="2">
    <source>
        <dbReference type="SAM" id="MobiDB-lite"/>
    </source>
</evidence>
<dbReference type="SUPFAM" id="SSF54928">
    <property type="entry name" value="RNA-binding domain, RBD"/>
    <property type="match status" value="1"/>
</dbReference>
<name>A0A0P9HJ13_9CHLR</name>
<dbReference type="SMART" id="SM00360">
    <property type="entry name" value="RRM"/>
    <property type="match status" value="1"/>
</dbReference>
<comment type="caution">
    <text evidence="4">The sequence shown here is derived from an EMBL/GenBank/DDBJ whole genome shotgun (WGS) entry which is preliminary data.</text>
</comment>
<dbReference type="PROSITE" id="PS50102">
    <property type="entry name" value="RRM"/>
    <property type="match status" value="1"/>
</dbReference>
<keyword evidence="5" id="KW-1185">Reference proteome</keyword>
<evidence type="ECO:0000313" key="4">
    <source>
        <dbReference type="EMBL" id="KPV54979.1"/>
    </source>
</evidence>
<proteinExistence type="predicted"/>
<keyword evidence="1" id="KW-0694">RNA-binding</keyword>
<dbReference type="PANTHER" id="PTHR48027">
    <property type="entry name" value="HETEROGENEOUS NUCLEAR RIBONUCLEOPROTEIN 87F-RELATED"/>
    <property type="match status" value="1"/>
</dbReference>
<dbReference type="Proteomes" id="UP000050509">
    <property type="component" value="Unassembled WGS sequence"/>
</dbReference>
<evidence type="ECO:0000313" key="5">
    <source>
        <dbReference type="Proteomes" id="UP000050509"/>
    </source>
</evidence>
<feature type="domain" description="RRM" evidence="3">
    <location>
        <begin position="1"/>
        <end position="79"/>
    </location>
</feature>
<dbReference type="AlphaFoldDB" id="A0A0P9HJ13"/>
<sequence length="98" mass="10615">MNLYIGNLAHETTEADLQEAFAAFGNVASATIIKDRLTGESRGFGFVEMPDSTEAQAAVNGLAGKDMRGQSLMVSEARKRSDERPSSGGGNERNRRFF</sequence>
<dbReference type="Pfam" id="PF00076">
    <property type="entry name" value="RRM_1"/>
    <property type="match status" value="1"/>
</dbReference>
<dbReference type="InterPro" id="IPR052462">
    <property type="entry name" value="SLIRP/GR-RBP-like"/>
</dbReference>